<proteinExistence type="predicted"/>
<dbReference type="Proteomes" id="UP000192940">
    <property type="component" value="Chromosome I"/>
</dbReference>
<gene>
    <name evidence="2" type="ORF">SAMN05661091_4930</name>
</gene>
<dbReference type="STRING" id="1313296.SAMN05661091_4930"/>
<evidence type="ECO:0000259" key="1">
    <source>
        <dbReference type="Pfam" id="PF10137"/>
    </source>
</evidence>
<dbReference type="EMBL" id="LT840184">
    <property type="protein sequence ID" value="SMF90196.1"/>
    <property type="molecule type" value="Genomic_DNA"/>
</dbReference>
<dbReference type="RefSeq" id="WP_208915615.1">
    <property type="nucleotide sequence ID" value="NZ_LT840184.1"/>
</dbReference>
<accession>A0A1X7HP32</accession>
<dbReference type="Pfam" id="PF10137">
    <property type="entry name" value="CAP12-PCTIR_TIR"/>
    <property type="match status" value="1"/>
</dbReference>
<dbReference type="GO" id="GO:0050135">
    <property type="term" value="F:NADP+ nucleosidase activity"/>
    <property type="evidence" value="ECO:0007669"/>
    <property type="project" value="InterPro"/>
</dbReference>
<sequence length="145" mass="16821">MNIFLGSSSSVEALNHLRKVAMIIEAEGHIPLPWTKSEIFRPGNYILDSLREVSGRIDAAILIFSEDDEVWYRNELQLTTRDNVVLEYGFFVSLLGRERTIICRRGKPRMATDLQGIIYCDLNREYKAENDLVQWLRFLNSKNIV</sequence>
<evidence type="ECO:0000313" key="2">
    <source>
        <dbReference type="EMBL" id="SMF90196.1"/>
    </source>
</evidence>
<evidence type="ECO:0000313" key="3">
    <source>
        <dbReference type="Proteomes" id="UP000192940"/>
    </source>
</evidence>
<reference evidence="2 3" key="1">
    <citation type="submission" date="2017-04" db="EMBL/GenBank/DDBJ databases">
        <authorList>
            <person name="Afonso C.L."/>
            <person name="Miller P.J."/>
            <person name="Scott M.A."/>
            <person name="Spackman E."/>
            <person name="Goraichik I."/>
            <person name="Dimitrov K.M."/>
            <person name="Suarez D.L."/>
            <person name="Swayne D.E."/>
        </authorList>
    </citation>
    <scope>NUCLEOTIDE SEQUENCE [LARGE SCALE GENOMIC DNA]</scope>
    <source>
        <strain evidence="2 3">N3/975</strain>
    </source>
</reference>
<organism evidence="2 3">
    <name type="scientific">Paenibacillus uliginis N3/975</name>
    <dbReference type="NCBI Taxonomy" id="1313296"/>
    <lineage>
        <taxon>Bacteria</taxon>
        <taxon>Bacillati</taxon>
        <taxon>Bacillota</taxon>
        <taxon>Bacilli</taxon>
        <taxon>Bacillales</taxon>
        <taxon>Paenibacillaceae</taxon>
        <taxon>Paenibacillus</taxon>
    </lineage>
</organism>
<protein>
    <submittedName>
        <fullName evidence="2">Predicted nucleotide-binding protein containing TIR-like domain-containing protein</fullName>
    </submittedName>
</protein>
<name>A0A1X7HP32_9BACL</name>
<feature type="domain" description="CD-NTase-associated protein 12/Pycsar effector protein TIR" evidence="1">
    <location>
        <begin position="2"/>
        <end position="123"/>
    </location>
</feature>
<keyword evidence="3" id="KW-1185">Reference proteome</keyword>
<dbReference type="InterPro" id="IPR019302">
    <property type="entry name" value="CAP12/PCTIR_TIR_dom"/>
</dbReference>
<dbReference type="AlphaFoldDB" id="A0A1X7HP32"/>